<evidence type="ECO:0008006" key="5">
    <source>
        <dbReference type="Google" id="ProtNLM"/>
    </source>
</evidence>
<evidence type="ECO:0000313" key="4">
    <source>
        <dbReference type="Proteomes" id="UP000319210"/>
    </source>
</evidence>
<reference evidence="3 4" key="1">
    <citation type="submission" date="2019-06" db="EMBL/GenBank/DDBJ databases">
        <title>Whole genome shotgun sequence of Streptomyces cacaoi subsp. cacaoi NBRC 12748.</title>
        <authorList>
            <person name="Hosoyama A."/>
            <person name="Uohara A."/>
            <person name="Ohji S."/>
            <person name="Ichikawa N."/>
        </authorList>
    </citation>
    <scope>NUCLEOTIDE SEQUENCE [LARGE SCALE GENOMIC DNA]</scope>
    <source>
        <strain evidence="3 4">NBRC 12748</strain>
    </source>
</reference>
<feature type="transmembrane region" description="Helical" evidence="2">
    <location>
        <begin position="201"/>
        <end position="223"/>
    </location>
</feature>
<sequence>MSAQPRPGRPADPVRGLLRAHRELCERAVHPLEIAAGLEAHGVTDRTAARFRHRDVFSLAEELYARAPHPGAAGTALTEAGRTENAGRAGRTGRTEHGGHAGHTGRTGPGRPGDAPHAVTEGGPGGPGAAAVLLLPLLPGALCAAVLAALSALAGRPPLVLGAVAAAGAVLVPAGAVRAVRAVLFTRPAGVVSAGAHTARVPASLAVWACWLIAYALFGDWLLRELLGGGPDIPGSVPPGVPAHTVLSLALAVAPAVWCAGGFARVARRRLVRSRSLAEFAAGVRPVLAVAVLVFAGCVPLLQRAAAWALDRAPLAHAVAGGQGEPGPVRLWATAALCLLFFAATLLTAHGRGAVVPAGLGAACAAEAVALLSVLAARLPGLSVVARPVEWTVTALGAGAVGLLACTGAALALLAYAAGALTGVWAHHRAAAPT</sequence>
<proteinExistence type="predicted"/>
<feature type="transmembrane region" description="Helical" evidence="2">
    <location>
        <begin position="287"/>
        <end position="309"/>
    </location>
</feature>
<protein>
    <recommendedName>
        <fullName evidence="5">Integral membrane protein</fullName>
    </recommendedName>
</protein>
<feature type="transmembrane region" description="Helical" evidence="2">
    <location>
        <begin position="159"/>
        <end position="180"/>
    </location>
</feature>
<evidence type="ECO:0000313" key="3">
    <source>
        <dbReference type="EMBL" id="GEB52205.1"/>
    </source>
</evidence>
<dbReference type="Proteomes" id="UP000319210">
    <property type="component" value="Unassembled WGS sequence"/>
</dbReference>
<feature type="compositionally biased region" description="Gly residues" evidence="1">
    <location>
        <begin position="101"/>
        <end position="111"/>
    </location>
</feature>
<dbReference type="OrthoDB" id="4339140at2"/>
<keyword evidence="2" id="KW-0472">Membrane</keyword>
<keyword evidence="2" id="KW-0812">Transmembrane</keyword>
<keyword evidence="4" id="KW-1185">Reference proteome</keyword>
<comment type="caution">
    <text evidence="3">The sequence shown here is derived from an EMBL/GenBank/DDBJ whole genome shotgun (WGS) entry which is preliminary data.</text>
</comment>
<feature type="transmembrane region" description="Helical" evidence="2">
    <location>
        <begin position="243"/>
        <end position="266"/>
    </location>
</feature>
<feature type="region of interest" description="Disordered" evidence="1">
    <location>
        <begin position="71"/>
        <end position="123"/>
    </location>
</feature>
<keyword evidence="2" id="KW-1133">Transmembrane helix</keyword>
<name>A0A4Y3R379_STRCI</name>
<dbReference type="AlphaFoldDB" id="A0A4Y3R379"/>
<evidence type="ECO:0000256" key="1">
    <source>
        <dbReference type="SAM" id="MobiDB-lite"/>
    </source>
</evidence>
<gene>
    <name evidence="3" type="ORF">SCA03_47560</name>
</gene>
<feature type="transmembrane region" description="Helical" evidence="2">
    <location>
        <begin position="354"/>
        <end position="376"/>
    </location>
</feature>
<feature type="compositionally biased region" description="Low complexity" evidence="1">
    <location>
        <begin position="79"/>
        <end position="89"/>
    </location>
</feature>
<dbReference type="EMBL" id="BJMM01000028">
    <property type="protein sequence ID" value="GEB52205.1"/>
    <property type="molecule type" value="Genomic_DNA"/>
</dbReference>
<dbReference type="RefSeq" id="WP_086817959.1">
    <property type="nucleotide sequence ID" value="NZ_BJMM01000028.1"/>
</dbReference>
<feature type="transmembrane region" description="Helical" evidence="2">
    <location>
        <begin position="329"/>
        <end position="347"/>
    </location>
</feature>
<feature type="transmembrane region" description="Helical" evidence="2">
    <location>
        <begin position="396"/>
        <end position="419"/>
    </location>
</feature>
<evidence type="ECO:0000256" key="2">
    <source>
        <dbReference type="SAM" id="Phobius"/>
    </source>
</evidence>
<feature type="transmembrane region" description="Helical" evidence="2">
    <location>
        <begin position="131"/>
        <end position="153"/>
    </location>
</feature>
<organism evidence="3 4">
    <name type="scientific">Streptomyces cacaoi</name>
    <dbReference type="NCBI Taxonomy" id="1898"/>
    <lineage>
        <taxon>Bacteria</taxon>
        <taxon>Bacillati</taxon>
        <taxon>Actinomycetota</taxon>
        <taxon>Actinomycetes</taxon>
        <taxon>Kitasatosporales</taxon>
        <taxon>Streptomycetaceae</taxon>
        <taxon>Streptomyces</taxon>
    </lineage>
</organism>
<accession>A0A4Y3R379</accession>